<keyword evidence="3" id="KW-1185">Reference proteome</keyword>
<keyword evidence="1" id="KW-0472">Membrane</keyword>
<organism evidence="2 3">
    <name type="scientific">Argiope bruennichi</name>
    <name type="common">Wasp spider</name>
    <name type="synonym">Aranea bruennichi</name>
    <dbReference type="NCBI Taxonomy" id="94029"/>
    <lineage>
        <taxon>Eukaryota</taxon>
        <taxon>Metazoa</taxon>
        <taxon>Ecdysozoa</taxon>
        <taxon>Arthropoda</taxon>
        <taxon>Chelicerata</taxon>
        <taxon>Arachnida</taxon>
        <taxon>Araneae</taxon>
        <taxon>Araneomorphae</taxon>
        <taxon>Entelegynae</taxon>
        <taxon>Araneoidea</taxon>
        <taxon>Araneidae</taxon>
        <taxon>Argiope</taxon>
    </lineage>
</organism>
<dbReference type="Proteomes" id="UP000807504">
    <property type="component" value="Unassembled WGS sequence"/>
</dbReference>
<evidence type="ECO:0000313" key="2">
    <source>
        <dbReference type="EMBL" id="KAF8767160.1"/>
    </source>
</evidence>
<protein>
    <submittedName>
        <fullName evidence="2">Uncharacterized protein</fullName>
    </submittedName>
</protein>
<accession>A0A8T0E760</accession>
<gene>
    <name evidence="2" type="ORF">HNY73_020151</name>
</gene>
<keyword evidence="1" id="KW-0812">Transmembrane</keyword>
<name>A0A8T0E760_ARGBR</name>
<dbReference type="AlphaFoldDB" id="A0A8T0E760"/>
<feature type="transmembrane region" description="Helical" evidence="1">
    <location>
        <begin position="67"/>
        <end position="86"/>
    </location>
</feature>
<sequence length="127" mass="13843">MTSKHRKKIILKSEDLPHREHVERVLEHACWSRAAIGIIISNRVVLQIQASFSLSEIYFPSTENMKVTVATFFVVFVLTTLLLFSSSDAMHMGGLMGGGGGNAVSEILVAGIIAKLLSEHHKGGCHS</sequence>
<evidence type="ECO:0000256" key="1">
    <source>
        <dbReference type="SAM" id="Phobius"/>
    </source>
</evidence>
<reference evidence="2" key="1">
    <citation type="journal article" date="2020" name="bioRxiv">
        <title>Chromosome-level reference genome of the European wasp spider Argiope bruennichi: a resource for studies on range expansion and evolutionary adaptation.</title>
        <authorList>
            <person name="Sheffer M.M."/>
            <person name="Hoppe A."/>
            <person name="Krehenwinkel H."/>
            <person name="Uhl G."/>
            <person name="Kuss A.W."/>
            <person name="Jensen L."/>
            <person name="Jensen C."/>
            <person name="Gillespie R.G."/>
            <person name="Hoff K.J."/>
            <person name="Prost S."/>
        </authorList>
    </citation>
    <scope>NUCLEOTIDE SEQUENCE</scope>
</reference>
<reference evidence="2" key="2">
    <citation type="submission" date="2020-06" db="EMBL/GenBank/DDBJ databases">
        <authorList>
            <person name="Sheffer M."/>
        </authorList>
    </citation>
    <scope>NUCLEOTIDE SEQUENCE</scope>
</reference>
<proteinExistence type="predicted"/>
<keyword evidence="1" id="KW-1133">Transmembrane helix</keyword>
<dbReference type="EMBL" id="JABXBU010002230">
    <property type="protein sequence ID" value="KAF8767160.1"/>
    <property type="molecule type" value="Genomic_DNA"/>
</dbReference>
<comment type="caution">
    <text evidence="2">The sequence shown here is derived from an EMBL/GenBank/DDBJ whole genome shotgun (WGS) entry which is preliminary data.</text>
</comment>
<evidence type="ECO:0000313" key="3">
    <source>
        <dbReference type="Proteomes" id="UP000807504"/>
    </source>
</evidence>